<proteinExistence type="predicted"/>
<protein>
    <recommendedName>
        <fullName evidence="5">C2H2-type domain-containing protein</fullName>
    </recommendedName>
</protein>
<organism evidence="3 4">
    <name type="scientific">Pristionchus entomophagus</name>
    <dbReference type="NCBI Taxonomy" id="358040"/>
    <lineage>
        <taxon>Eukaryota</taxon>
        <taxon>Metazoa</taxon>
        <taxon>Ecdysozoa</taxon>
        <taxon>Nematoda</taxon>
        <taxon>Chromadorea</taxon>
        <taxon>Rhabditida</taxon>
        <taxon>Rhabditina</taxon>
        <taxon>Diplogasteromorpha</taxon>
        <taxon>Diplogasteroidea</taxon>
        <taxon>Neodiplogasteridae</taxon>
        <taxon>Pristionchus</taxon>
    </lineage>
</organism>
<evidence type="ECO:0000256" key="2">
    <source>
        <dbReference type="SAM" id="MobiDB-lite"/>
    </source>
</evidence>
<feature type="region of interest" description="Disordered" evidence="2">
    <location>
        <begin position="623"/>
        <end position="720"/>
    </location>
</feature>
<evidence type="ECO:0000256" key="1">
    <source>
        <dbReference type="SAM" id="Coils"/>
    </source>
</evidence>
<keyword evidence="1" id="KW-0175">Coiled coil</keyword>
<dbReference type="AlphaFoldDB" id="A0AAV5U361"/>
<accession>A0AAV5U361</accession>
<feature type="compositionally biased region" description="Acidic residues" evidence="2">
    <location>
        <begin position="639"/>
        <end position="651"/>
    </location>
</feature>
<gene>
    <name evidence="3" type="ORF">PENTCL1PPCAC_23087</name>
</gene>
<feature type="compositionally biased region" description="Basic and acidic residues" evidence="2">
    <location>
        <begin position="778"/>
        <end position="796"/>
    </location>
</feature>
<dbReference type="EMBL" id="BTSX01000005">
    <property type="protein sequence ID" value="GMT00913.1"/>
    <property type="molecule type" value="Genomic_DNA"/>
</dbReference>
<feature type="compositionally biased region" description="Basic and acidic residues" evidence="2">
    <location>
        <begin position="675"/>
        <end position="696"/>
    </location>
</feature>
<evidence type="ECO:0000313" key="3">
    <source>
        <dbReference type="EMBL" id="GMT00913.1"/>
    </source>
</evidence>
<evidence type="ECO:0000313" key="4">
    <source>
        <dbReference type="Proteomes" id="UP001432027"/>
    </source>
</evidence>
<comment type="caution">
    <text evidence="3">The sequence shown here is derived from an EMBL/GenBank/DDBJ whole genome shotgun (WGS) entry which is preliminary data.</text>
</comment>
<name>A0AAV5U361_9BILA</name>
<dbReference type="Proteomes" id="UP001432027">
    <property type="component" value="Unassembled WGS sequence"/>
</dbReference>
<feature type="region of interest" description="Disordered" evidence="2">
    <location>
        <begin position="770"/>
        <end position="796"/>
    </location>
</feature>
<keyword evidence="4" id="KW-1185">Reference proteome</keyword>
<sequence length="796" mass="91004">ILKMASTSAVEQPPGTEEHVFEEEIEEETVWMDEDEVFVQNGKKMVMDYNEGQGELAAQEDEYQEQEVDVEQYDEDSMRHHVSFVTQLHLPDALSKKIPLGNNSFLTQCFSKRGLLQIAVEGFLYNLSHHEHSNATWVCINEECNGHIVTSWPLSSEEIVSIERNNDIHTMCQPDETQIRLRIAIYDLRLMAEFTDCHLPLLYDNFVRDFAQGSAISELFPPFNSIRRSLEEHRKYKTYRSVFESVDGDVGKIMMEDIDRDDRTLVMSGEEVVEESYNERVPMEGELAINRHHHMNPYGRQRGFPPTSCFECNIDMESHGRVFSPQQALIQHVDRIHQPVKILDFVFEAAAFEMWLREVQRCPVLRFRRFNLIGEDMYYLCACDMRLPRSKYTQSCHCTAYIKIADYRRVCARELRLVSIEYSFEHFAHQISLDNLTAPPEKMIADLRPEDFLLEMERRKVATANLVRSNRESTTRKERERIPLSNSVAMRNNLPPVRPGVRAPEHVFSASRSESRTAAARQVAISGGKTPLASRLSVRPCGSKSLGPTGNITKRSHFKDQTVFEAVRQFEQLSHIVIRRLQSVKSAKIADHYSEIMRRMVNRIVTDIDCAPEGSAQSVWCGLNTARNGRNPASKREREEEEMEEGEEGEEGERSAKKRARKERDVDEEGEAEAEAEKDGEEKREDGGKGVIPKEEESLDGSEGDNKGMKTRGRSQLPVKSTLVATGRVIEKEKGVIGVREGVTPQSVRRRVVIPTAKVVENSLLPITPRSKSTRIQARKEKIDGGEMEEKKTPSQ</sequence>
<feature type="coiled-coil region" evidence="1">
    <location>
        <begin position="49"/>
        <end position="76"/>
    </location>
</feature>
<reference evidence="3" key="1">
    <citation type="submission" date="2023-10" db="EMBL/GenBank/DDBJ databases">
        <title>Genome assembly of Pristionchus species.</title>
        <authorList>
            <person name="Yoshida K."/>
            <person name="Sommer R.J."/>
        </authorList>
    </citation>
    <scope>NUCLEOTIDE SEQUENCE</scope>
    <source>
        <strain evidence="3">RS0144</strain>
    </source>
</reference>
<feature type="non-terminal residue" evidence="3">
    <location>
        <position position="1"/>
    </location>
</feature>
<evidence type="ECO:0008006" key="5">
    <source>
        <dbReference type="Google" id="ProtNLM"/>
    </source>
</evidence>